<name>A0A654IPR8_9MOLU</name>
<proteinExistence type="predicted"/>
<gene>
    <name evidence="1" type="ORF">MF5583_00453</name>
</gene>
<dbReference type="EMBL" id="LR739236">
    <property type="protein sequence ID" value="VZS00140.1"/>
    <property type="molecule type" value="Genomic_DNA"/>
</dbReference>
<reference evidence="1" key="1">
    <citation type="submission" date="2019-11" db="EMBL/GenBank/DDBJ databases">
        <authorList>
            <person name="Falquet L."/>
            <person name="Falquet L."/>
        </authorList>
    </citation>
    <scope>NUCLEOTIDE SEQUENCE</scope>
    <source>
        <strain evidence="1">14/OD_0535</strain>
    </source>
</reference>
<organism evidence="1">
    <name type="scientific">Mycoplasma feriruminatoris</name>
    <dbReference type="NCBI Taxonomy" id="1179777"/>
    <lineage>
        <taxon>Bacteria</taxon>
        <taxon>Bacillati</taxon>
        <taxon>Mycoplasmatota</taxon>
        <taxon>Mollicutes</taxon>
        <taxon>Mycoplasmataceae</taxon>
        <taxon>Mycoplasma</taxon>
    </lineage>
</organism>
<dbReference type="RefSeq" id="WP_347938507.1">
    <property type="nucleotide sequence ID" value="NZ_CP142077.1"/>
</dbReference>
<accession>A0A654IPR8</accession>
<dbReference type="AlphaFoldDB" id="A0A654IPR8"/>
<evidence type="ECO:0000313" key="1">
    <source>
        <dbReference type="EMBL" id="VZS00140.1"/>
    </source>
</evidence>
<protein>
    <submittedName>
        <fullName evidence="1">Uncharacterized protein</fullName>
    </submittedName>
</protein>
<sequence>MNWSIKKANDKKLVVKKDENGSFLNYSKAVNLAIRMAKKQKAILEVFNENDRLIKTYNFNQTLTQSELVEKILTELKLAYAKKTVARIELEKHHKKYKKAIKSKNSLEIRQLKQLYNLVKLNYKNKKRQIKYIKFRYKIAKRNLKDW</sequence>